<dbReference type="Proteomes" id="UP000593562">
    <property type="component" value="Unassembled WGS sequence"/>
</dbReference>
<dbReference type="FunFam" id="2.170.150.80:FF:000002">
    <property type="entry name" value="Nac domain-containing protein 86"/>
    <property type="match status" value="1"/>
</dbReference>
<evidence type="ECO:0000256" key="4">
    <source>
        <dbReference type="ARBA" id="ARBA00022989"/>
    </source>
</evidence>
<dbReference type="GO" id="GO:0005634">
    <property type="term" value="C:nucleus"/>
    <property type="evidence" value="ECO:0007669"/>
    <property type="project" value="UniProtKB-SubCell"/>
</dbReference>
<dbReference type="InterPro" id="IPR036093">
    <property type="entry name" value="NAC_dom_sf"/>
</dbReference>
<evidence type="ECO:0000256" key="7">
    <source>
        <dbReference type="ARBA" id="ARBA00023136"/>
    </source>
</evidence>
<evidence type="ECO:0000256" key="9">
    <source>
        <dbReference type="ARBA" id="ARBA00023163"/>
    </source>
</evidence>
<dbReference type="Gene3D" id="2.170.150.80">
    <property type="entry name" value="NAC domain"/>
    <property type="match status" value="1"/>
</dbReference>
<dbReference type="FunCoup" id="A0A7J7BUT4">
    <property type="interactions" value="3603"/>
</dbReference>
<dbReference type="Pfam" id="PF02365">
    <property type="entry name" value="NAM"/>
    <property type="match status" value="1"/>
</dbReference>
<dbReference type="PANTHER" id="PTHR31744">
    <property type="entry name" value="PROTEIN CUP-SHAPED COTYLEDON 2-RELATED"/>
    <property type="match status" value="1"/>
</dbReference>
<accession>A0A7J7BUT4</accession>
<proteinExistence type="predicted"/>
<keyword evidence="7 11" id="KW-0472">Membrane</keyword>
<evidence type="ECO:0000256" key="1">
    <source>
        <dbReference type="ARBA" id="ARBA00004123"/>
    </source>
</evidence>
<evidence type="ECO:0000256" key="8">
    <source>
        <dbReference type="ARBA" id="ARBA00023159"/>
    </source>
</evidence>
<dbReference type="InterPro" id="IPR003441">
    <property type="entry name" value="NAC-dom"/>
</dbReference>
<dbReference type="OrthoDB" id="1929298at2759"/>
<evidence type="ECO:0000313" key="13">
    <source>
        <dbReference type="EMBL" id="KAF5725631.1"/>
    </source>
</evidence>
<organism evidence="13 14">
    <name type="scientific">Tripterygium wilfordii</name>
    <name type="common">Thunder God vine</name>
    <dbReference type="NCBI Taxonomy" id="458696"/>
    <lineage>
        <taxon>Eukaryota</taxon>
        <taxon>Viridiplantae</taxon>
        <taxon>Streptophyta</taxon>
        <taxon>Embryophyta</taxon>
        <taxon>Tracheophyta</taxon>
        <taxon>Spermatophyta</taxon>
        <taxon>Magnoliopsida</taxon>
        <taxon>eudicotyledons</taxon>
        <taxon>Gunneridae</taxon>
        <taxon>Pentapetalae</taxon>
        <taxon>rosids</taxon>
        <taxon>fabids</taxon>
        <taxon>Celastrales</taxon>
        <taxon>Celastraceae</taxon>
        <taxon>Tripterygium</taxon>
    </lineage>
</organism>
<comment type="caution">
    <text evidence="13">The sequence shown here is derived from an EMBL/GenBank/DDBJ whole genome shotgun (WGS) entry which is preliminary data.</text>
</comment>
<dbReference type="AlphaFoldDB" id="A0A7J7BUT4"/>
<feature type="domain" description="NAC" evidence="12">
    <location>
        <begin position="19"/>
        <end position="169"/>
    </location>
</feature>
<keyword evidence="10" id="KW-0539">Nucleus</keyword>
<keyword evidence="6" id="KW-0238">DNA-binding</keyword>
<gene>
    <name evidence="13" type="ORF">HS088_TW23G00358</name>
</gene>
<dbReference type="PROSITE" id="PS51005">
    <property type="entry name" value="NAC"/>
    <property type="match status" value="1"/>
</dbReference>
<evidence type="ECO:0000259" key="12">
    <source>
        <dbReference type="PROSITE" id="PS51005"/>
    </source>
</evidence>
<dbReference type="GO" id="GO:0006355">
    <property type="term" value="P:regulation of DNA-templated transcription"/>
    <property type="evidence" value="ECO:0007669"/>
    <property type="project" value="InterPro"/>
</dbReference>
<keyword evidence="8" id="KW-0010">Activator</keyword>
<dbReference type="GO" id="GO:0000976">
    <property type="term" value="F:transcription cis-regulatory region binding"/>
    <property type="evidence" value="ECO:0007669"/>
    <property type="project" value="UniProtKB-ARBA"/>
</dbReference>
<sequence length="560" mass="63170">MTNVSSDLCFDGADDEWVWPPGFRFHPTDEELVLYYLKRKICRKKLKLDIIRETDVYKWDPEELPGQSILKTGDRLWFFFSPRDRKYPNGARSNRATRHGYWKATGKDRNISCNSRSVGLKKTLVFYRGRAPNGERTDWVMHEYTLDEEELKRCQNVKDYYALYKVYKKSGPGPKNGEQYGAPFKEEDWNNDECQDVIDTVKTRVPVEQHNEVASVDNVKVNGHIEPLAINLEEFMKQIMDEPDLQQPQDIDYNYTPSQVVVDEETQSTFLDPSFTDAIFLQSVPVAASSRQFGEQASFDVSQQAAYGMQIREVPEVTSAPGDGGRALSGINEEDFLEIDDLLSPESTFSNVENPVQNFQLDELDGLCEFDLFQDAQMFLREMGPIDHETVSHPYMNSMGEDYQLPLPCVSADQNHQISSNLWTPDHHNTDFVHTVSHQGSLSEQTSGVVVSDPRNLPTEVNENQDGNQVGGATTWLSSALWAFVDSIPTTPASASESRLVNRAFERMPSLSRLRNNAKISVAVGTSAGAVRSAGGKRGFFILWMVGALCAILWVLKGSV</sequence>
<evidence type="ECO:0000313" key="14">
    <source>
        <dbReference type="Proteomes" id="UP000593562"/>
    </source>
</evidence>
<evidence type="ECO:0000256" key="5">
    <source>
        <dbReference type="ARBA" id="ARBA00023015"/>
    </source>
</evidence>
<evidence type="ECO:0000256" key="11">
    <source>
        <dbReference type="SAM" id="Phobius"/>
    </source>
</evidence>
<dbReference type="GO" id="GO:0016020">
    <property type="term" value="C:membrane"/>
    <property type="evidence" value="ECO:0007669"/>
    <property type="project" value="UniProtKB-SubCell"/>
</dbReference>
<comment type="subcellular location">
    <subcellularLocation>
        <location evidence="2">Membrane</location>
        <topology evidence="2">Single-pass membrane protein</topology>
    </subcellularLocation>
    <subcellularLocation>
        <location evidence="1">Nucleus</location>
    </subcellularLocation>
</comment>
<dbReference type="EMBL" id="JAAARO010000023">
    <property type="protein sequence ID" value="KAF5725631.1"/>
    <property type="molecule type" value="Genomic_DNA"/>
</dbReference>
<feature type="transmembrane region" description="Helical" evidence="11">
    <location>
        <begin position="539"/>
        <end position="556"/>
    </location>
</feature>
<evidence type="ECO:0000256" key="10">
    <source>
        <dbReference type="ARBA" id="ARBA00023242"/>
    </source>
</evidence>
<name>A0A7J7BUT4_TRIWF</name>
<evidence type="ECO:0000256" key="3">
    <source>
        <dbReference type="ARBA" id="ARBA00022692"/>
    </source>
</evidence>
<keyword evidence="9" id="KW-0804">Transcription</keyword>
<keyword evidence="14" id="KW-1185">Reference proteome</keyword>
<dbReference type="SUPFAM" id="SSF101941">
    <property type="entry name" value="NAC domain"/>
    <property type="match status" value="1"/>
</dbReference>
<reference evidence="13 14" key="1">
    <citation type="journal article" date="2020" name="Nat. Commun.">
        <title>Genome of Tripterygium wilfordii and identification of cytochrome P450 involved in triptolide biosynthesis.</title>
        <authorList>
            <person name="Tu L."/>
            <person name="Su P."/>
            <person name="Zhang Z."/>
            <person name="Gao L."/>
            <person name="Wang J."/>
            <person name="Hu T."/>
            <person name="Zhou J."/>
            <person name="Zhang Y."/>
            <person name="Zhao Y."/>
            <person name="Liu Y."/>
            <person name="Song Y."/>
            <person name="Tong Y."/>
            <person name="Lu Y."/>
            <person name="Yang J."/>
            <person name="Xu C."/>
            <person name="Jia M."/>
            <person name="Peters R.J."/>
            <person name="Huang L."/>
            <person name="Gao W."/>
        </authorList>
    </citation>
    <scope>NUCLEOTIDE SEQUENCE [LARGE SCALE GENOMIC DNA]</scope>
    <source>
        <strain evidence="14">cv. XIE 37</strain>
        <tissue evidence="13">Leaf</tissue>
    </source>
</reference>
<dbReference type="InParanoid" id="A0A7J7BUT4"/>
<keyword evidence="3 11" id="KW-0812">Transmembrane</keyword>
<keyword evidence="5" id="KW-0805">Transcription regulation</keyword>
<keyword evidence="4 11" id="KW-1133">Transmembrane helix</keyword>
<protein>
    <submittedName>
        <fullName evidence="13">No apical meristem family protein</fullName>
    </submittedName>
</protein>
<dbReference type="PANTHER" id="PTHR31744:SF216">
    <property type="entry name" value="NAC TRANSCRIPTION FACTOR"/>
    <property type="match status" value="1"/>
</dbReference>
<evidence type="ECO:0000256" key="6">
    <source>
        <dbReference type="ARBA" id="ARBA00023125"/>
    </source>
</evidence>
<evidence type="ECO:0000256" key="2">
    <source>
        <dbReference type="ARBA" id="ARBA00004167"/>
    </source>
</evidence>